<reference evidence="1" key="1">
    <citation type="journal article" date="2014" name="Front. Microbiol.">
        <title>High frequency of phylogenetically diverse reductive dehalogenase-homologous genes in deep subseafloor sedimentary metagenomes.</title>
        <authorList>
            <person name="Kawai M."/>
            <person name="Futagami T."/>
            <person name="Toyoda A."/>
            <person name="Takaki Y."/>
            <person name="Nishi S."/>
            <person name="Hori S."/>
            <person name="Arai W."/>
            <person name="Tsubouchi T."/>
            <person name="Morono Y."/>
            <person name="Uchiyama I."/>
            <person name="Ito T."/>
            <person name="Fujiyama A."/>
            <person name="Inagaki F."/>
            <person name="Takami H."/>
        </authorList>
    </citation>
    <scope>NUCLEOTIDE SEQUENCE</scope>
    <source>
        <strain evidence="1">Expedition CK06-06</strain>
    </source>
</reference>
<feature type="non-terminal residue" evidence="1">
    <location>
        <position position="216"/>
    </location>
</feature>
<protein>
    <submittedName>
        <fullName evidence="1">Uncharacterized protein</fullName>
    </submittedName>
</protein>
<comment type="caution">
    <text evidence="1">The sequence shown here is derived from an EMBL/GenBank/DDBJ whole genome shotgun (WGS) entry which is preliminary data.</text>
</comment>
<sequence length="216" mass="23103">MLAVSNILTVSPDAAYTLTILGDGGSGFIIYDFITVEPTGAIPTYSWVNTTGDTYSFAFTDGHRAPISLAKNAQWVLTGVEGLIRILNDTSTPTTPAAGKFGTDSSTIYYTLAEGESINDLHFEVNQGSGGNVADINSKNHIVLNFMELVGGSSPCNIRGSSTGFIGNYVIGHHGNSYQLLCADTSSSTWNFPVIIIIMSISIINNYRRTIKNCNT</sequence>
<dbReference type="AlphaFoldDB" id="X1B8E0"/>
<proteinExistence type="predicted"/>
<accession>X1B8E0</accession>
<name>X1B8E0_9ZZZZ</name>
<dbReference type="EMBL" id="BART01013726">
    <property type="protein sequence ID" value="GAG80408.1"/>
    <property type="molecule type" value="Genomic_DNA"/>
</dbReference>
<evidence type="ECO:0000313" key="1">
    <source>
        <dbReference type="EMBL" id="GAG80408.1"/>
    </source>
</evidence>
<organism evidence="1">
    <name type="scientific">marine sediment metagenome</name>
    <dbReference type="NCBI Taxonomy" id="412755"/>
    <lineage>
        <taxon>unclassified sequences</taxon>
        <taxon>metagenomes</taxon>
        <taxon>ecological metagenomes</taxon>
    </lineage>
</organism>
<gene>
    <name evidence="1" type="ORF">S01H4_27889</name>
</gene>